<dbReference type="AlphaFoldDB" id="A0A1V1P4R5"/>
<evidence type="ECO:0000313" key="2">
    <source>
        <dbReference type="Proteomes" id="UP000189670"/>
    </source>
</evidence>
<protein>
    <recommendedName>
        <fullName evidence="3">DUF3828 domain-containing protein</fullName>
    </recommendedName>
</protein>
<dbReference type="Proteomes" id="UP000189670">
    <property type="component" value="Unassembled WGS sequence"/>
</dbReference>
<evidence type="ECO:0008006" key="3">
    <source>
        <dbReference type="Google" id="ProtNLM"/>
    </source>
</evidence>
<proteinExistence type="predicted"/>
<sequence length="167" mass="19785">MYIQIINKTKLKRSISMIQRITIFGLVLFLAIFFQSAFALIETIDHPHKAVVSFCKAYYQLDEDAIRYVTDQCHIQNEIDLIDQYFYEQKKEANDRGYRDNFLVSYLTHIHTDIVEKTNDSATVRITAKRAAIIPWLRTRKMYDLDHTFTLKKINNQWLISDGVRNM</sequence>
<organism evidence="1 2">
    <name type="scientific">Candidatus Magnetoglobus multicellularis str. Araruama</name>
    <dbReference type="NCBI Taxonomy" id="890399"/>
    <lineage>
        <taxon>Bacteria</taxon>
        <taxon>Pseudomonadati</taxon>
        <taxon>Thermodesulfobacteriota</taxon>
        <taxon>Desulfobacteria</taxon>
        <taxon>Desulfobacterales</taxon>
        <taxon>Desulfobacteraceae</taxon>
        <taxon>Candidatus Magnetoglobus</taxon>
    </lineage>
</organism>
<name>A0A1V1P4R5_9BACT</name>
<gene>
    <name evidence="1" type="ORF">OMM_09303</name>
</gene>
<evidence type="ECO:0000313" key="1">
    <source>
        <dbReference type="EMBL" id="ETR69788.1"/>
    </source>
</evidence>
<comment type="caution">
    <text evidence="1">The sequence shown here is derived from an EMBL/GenBank/DDBJ whole genome shotgun (WGS) entry which is preliminary data.</text>
</comment>
<dbReference type="EMBL" id="ATBP01000560">
    <property type="protein sequence ID" value="ETR69788.1"/>
    <property type="molecule type" value="Genomic_DNA"/>
</dbReference>
<reference evidence="2" key="1">
    <citation type="submission" date="2012-11" db="EMBL/GenBank/DDBJ databases">
        <authorList>
            <person name="Lucero-Rivera Y.E."/>
            <person name="Tovar-Ramirez D."/>
        </authorList>
    </citation>
    <scope>NUCLEOTIDE SEQUENCE [LARGE SCALE GENOMIC DNA]</scope>
    <source>
        <strain evidence="2">Araruama</strain>
    </source>
</reference>
<accession>A0A1V1P4R5</accession>